<comment type="subcellular location">
    <subcellularLocation>
        <location evidence="1">Cytoplasm</location>
    </subcellularLocation>
</comment>
<name>A0A1A8K1E8_NOTKU</name>
<dbReference type="GO" id="GO:0006584">
    <property type="term" value="P:catecholamine metabolic process"/>
    <property type="evidence" value="ECO:0007669"/>
    <property type="project" value="UniProtKB-KW"/>
</dbReference>
<dbReference type="Pfam" id="PF00685">
    <property type="entry name" value="Sulfotransfer_1"/>
    <property type="match status" value="1"/>
</dbReference>
<evidence type="ECO:0000313" key="9">
    <source>
        <dbReference type="EMBL" id="SBR26027.1"/>
    </source>
</evidence>
<evidence type="ECO:0000259" key="8">
    <source>
        <dbReference type="Pfam" id="PF00685"/>
    </source>
</evidence>
<dbReference type="GO" id="GO:0008146">
    <property type="term" value="F:sulfotransferase activity"/>
    <property type="evidence" value="ECO:0007669"/>
    <property type="project" value="InterPro"/>
</dbReference>
<evidence type="ECO:0000256" key="2">
    <source>
        <dbReference type="ARBA" id="ARBA00005771"/>
    </source>
</evidence>
<keyword evidence="7" id="KW-0732">Signal</keyword>
<feature type="chain" id="PRO_5008373275" description="Sulfotransferase" evidence="7">
    <location>
        <begin position="18"/>
        <end position="351"/>
    </location>
</feature>
<keyword evidence="5" id="KW-0128">Catecholamine metabolism</keyword>
<dbReference type="GO" id="GO:0005737">
    <property type="term" value="C:cytoplasm"/>
    <property type="evidence" value="ECO:0007669"/>
    <property type="project" value="UniProtKB-SubCell"/>
</dbReference>
<proteinExistence type="inferred from homology"/>
<keyword evidence="3" id="KW-0963">Cytoplasm</keyword>
<dbReference type="EC" id="2.8.2.-" evidence="6"/>
<dbReference type="FunFam" id="3.40.50.300:FF:000433">
    <property type="entry name" value="Estrogen sulfotransferase"/>
    <property type="match status" value="1"/>
</dbReference>
<dbReference type="EMBL" id="HAEE01006007">
    <property type="protein sequence ID" value="SBR26027.1"/>
    <property type="molecule type" value="Transcribed_RNA"/>
</dbReference>
<dbReference type="SUPFAM" id="SSF52540">
    <property type="entry name" value="P-loop containing nucleoside triphosphate hydrolases"/>
    <property type="match status" value="1"/>
</dbReference>
<evidence type="ECO:0000256" key="3">
    <source>
        <dbReference type="ARBA" id="ARBA00022490"/>
    </source>
</evidence>
<evidence type="ECO:0000256" key="4">
    <source>
        <dbReference type="ARBA" id="ARBA00022679"/>
    </source>
</evidence>
<dbReference type="InterPro" id="IPR027417">
    <property type="entry name" value="P-loop_NTPase"/>
</dbReference>
<gene>
    <name evidence="9" type="primary">Nfu_g_1_001546</name>
</gene>
<evidence type="ECO:0000256" key="6">
    <source>
        <dbReference type="RuleBase" id="RU361155"/>
    </source>
</evidence>
<organism evidence="9">
    <name type="scientific">Nothobranchius kuhntae</name>
    <name type="common">Beira killifish</name>
    <dbReference type="NCBI Taxonomy" id="321403"/>
    <lineage>
        <taxon>Eukaryota</taxon>
        <taxon>Metazoa</taxon>
        <taxon>Chordata</taxon>
        <taxon>Craniata</taxon>
        <taxon>Vertebrata</taxon>
        <taxon>Euteleostomi</taxon>
        <taxon>Actinopterygii</taxon>
        <taxon>Neopterygii</taxon>
        <taxon>Teleostei</taxon>
        <taxon>Neoteleostei</taxon>
        <taxon>Acanthomorphata</taxon>
        <taxon>Ovalentaria</taxon>
        <taxon>Atherinomorphae</taxon>
        <taxon>Cyprinodontiformes</taxon>
        <taxon>Nothobranchiidae</taxon>
        <taxon>Nothobranchius</taxon>
    </lineage>
</organism>
<evidence type="ECO:0000256" key="1">
    <source>
        <dbReference type="ARBA" id="ARBA00004496"/>
    </source>
</evidence>
<dbReference type="AlphaFoldDB" id="A0A1A8K1E8"/>
<feature type="domain" description="Sulfotransferase" evidence="8">
    <location>
        <begin position="93"/>
        <end position="343"/>
    </location>
</feature>
<comment type="similarity">
    <text evidence="2 6">Belongs to the sulfotransferase 1 family.</text>
</comment>
<reference evidence="9" key="2">
    <citation type="submission" date="2016-06" db="EMBL/GenBank/DDBJ databases">
        <title>The genome of a short-lived fish provides insights into sex chromosome evolution and the genetic control of aging.</title>
        <authorList>
            <person name="Reichwald K."/>
            <person name="Felder M."/>
            <person name="Petzold A."/>
            <person name="Koch P."/>
            <person name="Groth M."/>
            <person name="Platzer M."/>
        </authorList>
    </citation>
    <scope>NUCLEOTIDE SEQUENCE</scope>
    <source>
        <tissue evidence="9">Brain</tissue>
    </source>
</reference>
<evidence type="ECO:0000256" key="7">
    <source>
        <dbReference type="SAM" id="SignalP"/>
    </source>
</evidence>
<protein>
    <recommendedName>
        <fullName evidence="6">Sulfotransferase</fullName>
        <ecNumber evidence="6">2.8.2.-</ecNumber>
    </recommendedName>
</protein>
<accession>A0A1A8K1E8</accession>
<evidence type="ECO:0000256" key="5">
    <source>
        <dbReference type="ARBA" id="ARBA00022939"/>
    </source>
</evidence>
<sequence length="351" mass="40853">LSPLLLVLSCWVDCSYSSEPIGVLRNPKRGGNISINGSKTGRTAETDAYSKMSLETEKMDLPPRPALLDFHGVSMTNYFIDNWKNIQEFEARPDDVVIASYPKAGNTWVSYILDLLYFSQTSPGRQYSVPLFERVPFLEIHMPGYPSGVDELNRFASSPRIIKTHLPVQFLPPSFWKQNTKIIYVARNPKDTAVSYFHFDRMNQAQPEPGDWNSYFQRFMEGKMVFGSWYEHVKGWWEEKKARSNILYLFYEDLIEDFDRELSRLCSFLGQSPSAELKKQITEKVLFDNMKHNELVNASSDEYLDFTISPFIRKGKVGDWRNMFSAKQDEEFNEHYKSKMQTTDLHFRTAL</sequence>
<reference evidence="9" key="1">
    <citation type="submission" date="2016-05" db="EMBL/GenBank/DDBJ databases">
        <authorList>
            <person name="Lavstsen T."/>
            <person name="Jespersen J.S."/>
        </authorList>
    </citation>
    <scope>NUCLEOTIDE SEQUENCE</scope>
    <source>
        <tissue evidence="9">Brain</tissue>
    </source>
</reference>
<dbReference type="Gene3D" id="3.40.50.300">
    <property type="entry name" value="P-loop containing nucleotide triphosphate hydrolases"/>
    <property type="match status" value="1"/>
</dbReference>
<keyword evidence="4 6" id="KW-0808">Transferase</keyword>
<dbReference type="InterPro" id="IPR000863">
    <property type="entry name" value="Sulfotransferase_dom"/>
</dbReference>
<feature type="non-terminal residue" evidence="9">
    <location>
        <position position="1"/>
    </location>
</feature>
<feature type="signal peptide" evidence="7">
    <location>
        <begin position="1"/>
        <end position="17"/>
    </location>
</feature>
<dbReference type="PANTHER" id="PTHR11783">
    <property type="entry name" value="SULFOTRANSFERASE SULT"/>
    <property type="match status" value="1"/>
</dbReference>
<dbReference type="GO" id="GO:0006805">
    <property type="term" value="P:xenobiotic metabolic process"/>
    <property type="evidence" value="ECO:0007669"/>
    <property type="project" value="UniProtKB-ARBA"/>
</dbReference>